<dbReference type="InterPro" id="IPR000952">
    <property type="entry name" value="AB_hydrolase_4_CS"/>
</dbReference>
<feature type="domain" description="AB hydrolase-1" evidence="5">
    <location>
        <begin position="68"/>
        <end position="309"/>
    </location>
</feature>
<dbReference type="AlphaFoldDB" id="A0AB74U120"/>
<evidence type="ECO:0000313" key="6">
    <source>
        <dbReference type="EMBL" id="XCJ77754.1"/>
    </source>
</evidence>
<dbReference type="NCBIfam" id="NF008218">
    <property type="entry name" value="PRK10985.1"/>
    <property type="match status" value="1"/>
</dbReference>
<dbReference type="PANTHER" id="PTHR10794">
    <property type="entry name" value="ABHYDROLASE DOMAIN-CONTAINING PROTEIN"/>
    <property type="match status" value="1"/>
</dbReference>
<comment type="similarity">
    <text evidence="1">Belongs to the AB hydrolase superfamily. AB hydrolase 4 family.</text>
</comment>
<dbReference type="RefSeq" id="WP_353978803.1">
    <property type="nucleotide sequence ID" value="NZ_CP159578.1"/>
</dbReference>
<evidence type="ECO:0000256" key="2">
    <source>
        <dbReference type="ARBA" id="ARBA00022487"/>
    </source>
</evidence>
<evidence type="ECO:0000256" key="4">
    <source>
        <dbReference type="PIRSR" id="PIRSR005211-1"/>
    </source>
</evidence>
<dbReference type="GO" id="GO:0047372">
    <property type="term" value="F:monoacylglycerol lipase activity"/>
    <property type="evidence" value="ECO:0007669"/>
    <property type="project" value="TreeGrafter"/>
</dbReference>
<organism evidence="6">
    <name type="scientific">Salinicola endophyticus</name>
    <dbReference type="NCBI Taxonomy" id="1949083"/>
    <lineage>
        <taxon>Bacteria</taxon>
        <taxon>Pseudomonadati</taxon>
        <taxon>Pseudomonadota</taxon>
        <taxon>Gammaproteobacteria</taxon>
        <taxon>Oceanospirillales</taxon>
        <taxon>Halomonadaceae</taxon>
        <taxon>Salinicola</taxon>
    </lineage>
</organism>
<proteinExistence type="inferred from homology"/>
<feature type="active site" description="Charge relay system" evidence="4">
    <location>
        <position position="304"/>
    </location>
</feature>
<gene>
    <name evidence="6" type="ORF">ABV408_09795</name>
</gene>
<accession>A0AB74U120</accession>
<dbReference type="SUPFAM" id="SSF53474">
    <property type="entry name" value="alpha/beta-Hydrolases"/>
    <property type="match status" value="1"/>
</dbReference>
<dbReference type="Gene3D" id="3.40.50.1820">
    <property type="entry name" value="alpha/beta hydrolase"/>
    <property type="match status" value="1"/>
</dbReference>
<dbReference type="PROSITE" id="PS01133">
    <property type="entry name" value="UPF0017"/>
    <property type="match status" value="1"/>
</dbReference>
<evidence type="ECO:0000256" key="3">
    <source>
        <dbReference type="ARBA" id="ARBA00022801"/>
    </source>
</evidence>
<dbReference type="InterPro" id="IPR029058">
    <property type="entry name" value="AB_hydrolase_fold"/>
</dbReference>
<dbReference type="PANTHER" id="PTHR10794:SF94">
    <property type="entry name" value="ESTERASE YHET-RELATED"/>
    <property type="match status" value="1"/>
</dbReference>
<protein>
    <submittedName>
        <fullName evidence="6">Hydrolase</fullName>
    </submittedName>
</protein>
<evidence type="ECO:0000259" key="5">
    <source>
        <dbReference type="Pfam" id="PF00561"/>
    </source>
</evidence>
<dbReference type="Pfam" id="PF00561">
    <property type="entry name" value="Abhydrolase_1"/>
    <property type="match status" value="1"/>
</dbReference>
<reference evidence="6" key="1">
    <citation type="submission" date="2024-06" db="EMBL/GenBank/DDBJ databases">
        <title>Complete genome of Salinicola endophyticus HNIBRBA4755.</title>
        <authorList>
            <person name="Shin S.Y."/>
            <person name="Kang H."/>
            <person name="Song J."/>
        </authorList>
    </citation>
    <scope>NUCLEOTIDE SEQUENCE</scope>
    <source>
        <strain evidence="6">HNIBRBA4755</strain>
    </source>
</reference>
<dbReference type="PIRSF" id="PIRSF005211">
    <property type="entry name" value="Ab_hydro_YheT"/>
    <property type="match status" value="1"/>
</dbReference>
<keyword evidence="3 6" id="KW-0378">Hydrolase</keyword>
<sequence length="349" mass="38337">MATDRQPWAFSAAFDPPAALRNRHLQTLLPRLLPKRALARRTEVVNLPDGDFVELAWAEPAPRDPEAPIFLLFHGLEGSFDSPYARELLYQASTLGFRPLLMHFRGCGAAPNRLPRAYHSGDTADAYWLIGLLAQRYPHAAMVAAGVSLGANMLLKLVAEQGRDDLGLRGAIAINAPLDLAACADALDQGAARLYQRYLLAQLKRKVAMRMASAPFPLALTPKRLAALRTFWDYDDAVTAPLHGFTSASDYYRRASAGPLLGEIEVPTLILHASDDPFMPSDLLARIAVPSASTRLEVATHGGHVGYVERRGGRFSSWLSRRVGQQLLTWIPQREVPLTPAPHSALEER</sequence>
<feature type="active site" description="Charge relay system" evidence="4">
    <location>
        <position position="148"/>
    </location>
</feature>
<evidence type="ECO:0000256" key="1">
    <source>
        <dbReference type="ARBA" id="ARBA00010884"/>
    </source>
</evidence>
<dbReference type="GO" id="GO:0034338">
    <property type="term" value="F:short-chain carboxylesterase activity"/>
    <property type="evidence" value="ECO:0007669"/>
    <property type="project" value="TreeGrafter"/>
</dbReference>
<dbReference type="EMBL" id="CP159578">
    <property type="protein sequence ID" value="XCJ77754.1"/>
    <property type="molecule type" value="Genomic_DNA"/>
</dbReference>
<feature type="active site" description="Charge relay system" evidence="4">
    <location>
        <position position="276"/>
    </location>
</feature>
<dbReference type="InterPro" id="IPR000073">
    <property type="entry name" value="AB_hydrolase_1"/>
</dbReference>
<name>A0AB74U120_9GAMM</name>
<dbReference type="InterPro" id="IPR050960">
    <property type="entry name" value="AB_hydrolase_4_sf"/>
</dbReference>
<keyword evidence="2" id="KW-0719">Serine esterase</keyword>
<dbReference type="InterPro" id="IPR012020">
    <property type="entry name" value="ABHD4"/>
</dbReference>